<dbReference type="EMBL" id="SETE01000002">
    <property type="protein sequence ID" value="RYM34564.1"/>
    <property type="molecule type" value="Genomic_DNA"/>
</dbReference>
<comment type="caution">
    <text evidence="2">The sequence shown here is derived from an EMBL/GenBank/DDBJ whole genome shotgun (WGS) entry which is preliminary data.</text>
</comment>
<proteinExistence type="predicted"/>
<evidence type="ECO:0000313" key="2">
    <source>
        <dbReference type="EMBL" id="RYM34564.1"/>
    </source>
</evidence>
<sequence>MRKILSSVIFCLIAQLCFAQNDLIGTKWTNTRELIVDYDTLIFKPEFSYYKDSFVVNVITPKSTRKEQFIINEWCIFESHYRIKYSVSSRKRKNRFMYAYFYFEADQLMFLPHDEKIPFESIKEMYGWMILTRVEE</sequence>
<protein>
    <recommendedName>
        <fullName evidence="4">DUF3108 domain-containing protein</fullName>
    </recommendedName>
</protein>
<accession>A0A4Q4KPU8</accession>
<name>A0A4Q4KPU8_9FLAO</name>
<keyword evidence="1" id="KW-0732">Signal</keyword>
<dbReference type="AlphaFoldDB" id="A0A4Q4KPU8"/>
<evidence type="ECO:0000256" key="1">
    <source>
        <dbReference type="SAM" id="SignalP"/>
    </source>
</evidence>
<dbReference type="OrthoDB" id="9826040at2"/>
<evidence type="ECO:0008006" key="4">
    <source>
        <dbReference type="Google" id="ProtNLM"/>
    </source>
</evidence>
<feature type="chain" id="PRO_5020769066" description="DUF3108 domain-containing protein" evidence="1">
    <location>
        <begin position="20"/>
        <end position="136"/>
    </location>
</feature>
<evidence type="ECO:0000313" key="3">
    <source>
        <dbReference type="Proteomes" id="UP000293952"/>
    </source>
</evidence>
<gene>
    <name evidence="2" type="ORF">ERX46_04100</name>
</gene>
<dbReference type="Proteomes" id="UP000293952">
    <property type="component" value="Unassembled WGS sequence"/>
</dbReference>
<keyword evidence="3" id="KW-1185">Reference proteome</keyword>
<reference evidence="2 3" key="1">
    <citation type="submission" date="2019-02" db="EMBL/GenBank/DDBJ databases">
        <title>Genome sequence of the sea-ice species Brumimicrobium glaciale.</title>
        <authorList>
            <person name="Bowman J.P."/>
        </authorList>
    </citation>
    <scope>NUCLEOTIDE SEQUENCE [LARGE SCALE GENOMIC DNA]</scope>
    <source>
        <strain evidence="2 3">IC156</strain>
    </source>
</reference>
<dbReference type="RefSeq" id="WP_130092573.1">
    <property type="nucleotide sequence ID" value="NZ_SETE01000002.1"/>
</dbReference>
<feature type="signal peptide" evidence="1">
    <location>
        <begin position="1"/>
        <end position="19"/>
    </location>
</feature>
<organism evidence="2 3">
    <name type="scientific">Brumimicrobium glaciale</name>
    <dbReference type="NCBI Taxonomy" id="200475"/>
    <lineage>
        <taxon>Bacteria</taxon>
        <taxon>Pseudomonadati</taxon>
        <taxon>Bacteroidota</taxon>
        <taxon>Flavobacteriia</taxon>
        <taxon>Flavobacteriales</taxon>
        <taxon>Crocinitomicaceae</taxon>
        <taxon>Brumimicrobium</taxon>
    </lineage>
</organism>